<dbReference type="STRING" id="1548547.BA177_03080"/>
<dbReference type="PANTHER" id="PTHR37326">
    <property type="entry name" value="BLL3975 PROTEIN"/>
    <property type="match status" value="1"/>
</dbReference>
<feature type="region of interest" description="Disordered" evidence="5">
    <location>
        <begin position="44"/>
        <end position="79"/>
    </location>
</feature>
<feature type="domain" description="Succinylglutamate desuccinylase/Aspartoacylase catalytic" evidence="7">
    <location>
        <begin position="148"/>
        <end position="326"/>
    </location>
</feature>
<dbReference type="OrthoDB" id="9782876at2"/>
<feature type="compositionally biased region" description="Acidic residues" evidence="5">
    <location>
        <begin position="438"/>
        <end position="449"/>
    </location>
</feature>
<dbReference type="EMBL" id="CP016268">
    <property type="protein sequence ID" value="ANO50332.1"/>
    <property type="molecule type" value="Genomic_DNA"/>
</dbReference>
<evidence type="ECO:0000256" key="5">
    <source>
        <dbReference type="SAM" id="MobiDB-lite"/>
    </source>
</evidence>
<dbReference type="InterPro" id="IPR055438">
    <property type="entry name" value="AstE_AspA_cat"/>
</dbReference>
<sequence length="449" mass="47512">MNTQILSFHKSLLLSAALLAVAPVLPAADEPANAAVQLAMLDETGSSETRSETEADSDSVVSTDAEAGNNATPDLSLPSPVVDASDRLVPVVPLANAVTTAEHAAETLHLLGDSVPPGSYRRLAWSATELFEGLPVSTPVLVVNGQFAGPTVCLTAAVHGDELNGIEMVRRVMHELNPDKLSGAVIGVPIVNLQGFRRGSRYLPDRRDLNRYFPGNRNGSAASRIAHSFFTEIVLHCDALIDLHTGSFERTNLPQLRADLRNPDVVTITQGFGATVILHSTPARGTLRYAATAAGVPTVTLEAGGPSELELKEVKHGVKGVETLLHTLGMVKRSRLWGDPEPVYYRSSWVRANRGGILLADVSLGSSVRRGDLLGSITDPMNNATTNLYSPFSGRVIGMAKNQVVMPGFAAFHVGIATEQAAPLNENTADPAAHDEAGADDGYTDGISE</sequence>
<proteinExistence type="predicted"/>
<feature type="chain" id="PRO_5008260059" description="Succinylglutamate desuccinylase/Aspartoacylase catalytic domain-containing protein" evidence="6">
    <location>
        <begin position="28"/>
        <end position="449"/>
    </location>
</feature>
<dbReference type="PANTHER" id="PTHR37326:SF2">
    <property type="entry name" value="SUCCINYLGLUTAMATE DESUCCINYLASE_ASPARTOACYLASE FAMILY PROTEIN"/>
    <property type="match status" value="1"/>
</dbReference>
<evidence type="ECO:0000256" key="3">
    <source>
        <dbReference type="ARBA" id="ARBA00022801"/>
    </source>
</evidence>
<keyword evidence="3" id="KW-0378">Hydrolase</keyword>
<keyword evidence="2" id="KW-0479">Metal-binding</keyword>
<evidence type="ECO:0000256" key="4">
    <source>
        <dbReference type="ARBA" id="ARBA00022833"/>
    </source>
</evidence>
<accession>A0A193LCU8</accession>
<protein>
    <recommendedName>
        <fullName evidence="7">Succinylglutamate desuccinylase/Aspartoacylase catalytic domain-containing protein</fullName>
    </recommendedName>
</protein>
<evidence type="ECO:0000259" key="7">
    <source>
        <dbReference type="Pfam" id="PF24827"/>
    </source>
</evidence>
<gene>
    <name evidence="8" type="ORF">BA177_03080</name>
</gene>
<feature type="region of interest" description="Disordered" evidence="5">
    <location>
        <begin position="428"/>
        <end position="449"/>
    </location>
</feature>
<dbReference type="InterPro" id="IPR053138">
    <property type="entry name" value="N-alpha-Ac-DABA_deacetylase"/>
</dbReference>
<evidence type="ECO:0000313" key="9">
    <source>
        <dbReference type="Proteomes" id="UP000092695"/>
    </source>
</evidence>
<dbReference type="Pfam" id="PF24827">
    <property type="entry name" value="AstE_AspA_cat"/>
    <property type="match status" value="1"/>
</dbReference>
<evidence type="ECO:0000313" key="8">
    <source>
        <dbReference type="EMBL" id="ANO50332.1"/>
    </source>
</evidence>
<dbReference type="RefSeq" id="WP_068612701.1">
    <property type="nucleotide sequence ID" value="NZ_CP016268.1"/>
</dbReference>
<dbReference type="GO" id="GO:0046872">
    <property type="term" value="F:metal ion binding"/>
    <property type="evidence" value="ECO:0007669"/>
    <property type="project" value="UniProtKB-KW"/>
</dbReference>
<name>A0A193LCU8_9GAMM</name>
<dbReference type="Proteomes" id="UP000092695">
    <property type="component" value="Chromosome"/>
</dbReference>
<reference evidence="8 9" key="1">
    <citation type="submission" date="2016-06" db="EMBL/GenBank/DDBJ databases">
        <title>Complete genome sequence of a deep-branching marine Gamma Proteobacterium Woeseia oceani type strain XK5.</title>
        <authorList>
            <person name="Mu D."/>
            <person name="Du Z."/>
        </authorList>
    </citation>
    <scope>NUCLEOTIDE SEQUENCE [LARGE SCALE GENOMIC DNA]</scope>
    <source>
        <strain evidence="8 9">XK5</strain>
    </source>
</reference>
<evidence type="ECO:0000256" key="2">
    <source>
        <dbReference type="ARBA" id="ARBA00022723"/>
    </source>
</evidence>
<keyword evidence="4" id="KW-0862">Zinc</keyword>
<evidence type="ECO:0000256" key="1">
    <source>
        <dbReference type="ARBA" id="ARBA00001947"/>
    </source>
</evidence>
<dbReference type="SUPFAM" id="SSF53187">
    <property type="entry name" value="Zn-dependent exopeptidases"/>
    <property type="match status" value="1"/>
</dbReference>
<keyword evidence="6" id="KW-0732">Signal</keyword>
<comment type="cofactor">
    <cofactor evidence="1">
        <name>Zn(2+)</name>
        <dbReference type="ChEBI" id="CHEBI:29105"/>
    </cofactor>
</comment>
<dbReference type="GO" id="GO:0016788">
    <property type="term" value="F:hydrolase activity, acting on ester bonds"/>
    <property type="evidence" value="ECO:0007669"/>
    <property type="project" value="InterPro"/>
</dbReference>
<evidence type="ECO:0000256" key="6">
    <source>
        <dbReference type="SAM" id="SignalP"/>
    </source>
</evidence>
<organism evidence="8 9">
    <name type="scientific">Woeseia oceani</name>
    <dbReference type="NCBI Taxonomy" id="1548547"/>
    <lineage>
        <taxon>Bacteria</taxon>
        <taxon>Pseudomonadati</taxon>
        <taxon>Pseudomonadota</taxon>
        <taxon>Gammaproteobacteria</taxon>
        <taxon>Woeseiales</taxon>
        <taxon>Woeseiaceae</taxon>
        <taxon>Woeseia</taxon>
    </lineage>
</organism>
<dbReference type="Gene3D" id="3.40.630.10">
    <property type="entry name" value="Zn peptidases"/>
    <property type="match status" value="1"/>
</dbReference>
<feature type="signal peptide" evidence="6">
    <location>
        <begin position="1"/>
        <end position="27"/>
    </location>
</feature>
<dbReference type="AlphaFoldDB" id="A0A193LCU8"/>
<keyword evidence="9" id="KW-1185">Reference proteome</keyword>
<dbReference type="CDD" id="cd06251">
    <property type="entry name" value="M14_ASTE_ASPA-like"/>
    <property type="match status" value="1"/>
</dbReference>
<dbReference type="KEGG" id="woc:BA177_03080"/>